<dbReference type="PANTHER" id="PTHR24276">
    <property type="entry name" value="POLYSERASE-RELATED"/>
    <property type="match status" value="1"/>
</dbReference>
<dbReference type="SMART" id="SM00020">
    <property type="entry name" value="Tryp_SPc"/>
    <property type="match status" value="1"/>
</dbReference>
<sequence>MGFNRKATRLAGCVAGVTAAGLLAAASPASAVAGGAPVTGAAASALVRLAIGGDSTSGGHACTGTLVSSQWVLTTASCLTGKTGAHAGDGLVDGAPPAVAVTAAVTETGKPARQIAVDRVAPRTDRDVVLLRLVAPVLGAALGNLAATPPPSSGQVTVAGFGRTATEWIPDTPQSASLSIAAGAPDHGLALEATGTSGVCRGDAGGPVFTADGRITGVVTGSYQRNCLGETATNPAVSAARVDDLGDWVTAHTVAGHHGLYRIDANGAVLGYSGTGSAWTTLGTGFDRVYAGESALVATRADTHDVYRYTGTPGQWTKIGGPGDGFVVNADGVYGYNGGGVLRWTGTGTGWETVGPAGTRFYAAGHLLARTVPGTGDLYLMTAPGTWVKIGSSGDGFAINDDGIYGANGGGVYHWTGTGSAWASVGKAQSALYAGAHTLLGIEPSTKDVNLLTANGWSRIGGSGDSFAANADGVYGVNGGGIYRWSAQSGGWAGIGPATKALATD</sequence>
<feature type="domain" description="Peptidase S1" evidence="4">
    <location>
        <begin position="32"/>
        <end position="254"/>
    </location>
</feature>
<protein>
    <submittedName>
        <fullName evidence="5">S1 family peptidase</fullName>
    </submittedName>
</protein>
<evidence type="ECO:0000256" key="1">
    <source>
        <dbReference type="ARBA" id="ARBA00007664"/>
    </source>
</evidence>
<dbReference type="GO" id="GO:0004252">
    <property type="term" value="F:serine-type endopeptidase activity"/>
    <property type="evidence" value="ECO:0007669"/>
    <property type="project" value="InterPro"/>
</dbReference>
<dbReference type="AlphaFoldDB" id="A0A7W3ZDN2"/>
<organism evidence="5 6">
    <name type="scientific">Amycolatopsis dendrobii</name>
    <dbReference type="NCBI Taxonomy" id="2760662"/>
    <lineage>
        <taxon>Bacteria</taxon>
        <taxon>Bacillati</taxon>
        <taxon>Actinomycetota</taxon>
        <taxon>Actinomycetes</taxon>
        <taxon>Pseudonocardiales</taxon>
        <taxon>Pseudonocardiaceae</taxon>
        <taxon>Amycolatopsis</taxon>
    </lineage>
</organism>
<keyword evidence="2" id="KW-1015">Disulfide bond</keyword>
<dbReference type="PROSITE" id="PS50240">
    <property type="entry name" value="TRYPSIN_DOM"/>
    <property type="match status" value="1"/>
</dbReference>
<keyword evidence="6" id="KW-1185">Reference proteome</keyword>
<gene>
    <name evidence="5" type="ORF">H4281_28970</name>
</gene>
<comment type="caution">
    <text evidence="5">The sequence shown here is derived from an EMBL/GenBank/DDBJ whole genome shotgun (WGS) entry which is preliminary data.</text>
</comment>
<dbReference type="InterPro" id="IPR043504">
    <property type="entry name" value="Peptidase_S1_PA_chymotrypsin"/>
</dbReference>
<dbReference type="GO" id="GO:0006508">
    <property type="term" value="P:proteolysis"/>
    <property type="evidence" value="ECO:0007669"/>
    <property type="project" value="InterPro"/>
</dbReference>
<evidence type="ECO:0000256" key="3">
    <source>
        <dbReference type="SAM" id="SignalP"/>
    </source>
</evidence>
<dbReference type="SUPFAM" id="SSF50494">
    <property type="entry name" value="Trypsin-like serine proteases"/>
    <property type="match status" value="1"/>
</dbReference>
<reference evidence="5 6" key="1">
    <citation type="submission" date="2020-08" db="EMBL/GenBank/DDBJ databases">
        <title>Amycolatopsis sp. nov. DR6-1 isolated from Dendrobium heterocarpum.</title>
        <authorList>
            <person name="Tedsree N."/>
            <person name="Kuncharoen N."/>
            <person name="Likhitwitayawuid K."/>
            <person name="Tanasupawat S."/>
        </authorList>
    </citation>
    <scope>NUCLEOTIDE SEQUENCE [LARGE SCALE GENOMIC DNA]</scope>
    <source>
        <strain evidence="5 6">DR6-1</strain>
    </source>
</reference>
<feature type="chain" id="PRO_5031574866" evidence="3">
    <location>
        <begin position="32"/>
        <end position="505"/>
    </location>
</feature>
<dbReference type="InterPro" id="IPR050430">
    <property type="entry name" value="Peptidase_S1"/>
</dbReference>
<dbReference type="RefSeq" id="WP_182894070.1">
    <property type="nucleotide sequence ID" value="NZ_JACGZW010000010.1"/>
</dbReference>
<proteinExistence type="inferred from homology"/>
<dbReference type="Pfam" id="PF00089">
    <property type="entry name" value="Trypsin"/>
    <property type="match status" value="1"/>
</dbReference>
<evidence type="ECO:0000313" key="6">
    <source>
        <dbReference type="Proteomes" id="UP000526734"/>
    </source>
</evidence>
<dbReference type="InterPro" id="IPR009003">
    <property type="entry name" value="Peptidase_S1_PA"/>
</dbReference>
<dbReference type="InterPro" id="IPR001314">
    <property type="entry name" value="Peptidase_S1A"/>
</dbReference>
<dbReference type="PANTHER" id="PTHR24276:SF98">
    <property type="entry name" value="FI18310P1-RELATED"/>
    <property type="match status" value="1"/>
</dbReference>
<dbReference type="InterPro" id="IPR001254">
    <property type="entry name" value="Trypsin_dom"/>
</dbReference>
<keyword evidence="3" id="KW-0732">Signal</keyword>
<dbReference type="Proteomes" id="UP000526734">
    <property type="component" value="Unassembled WGS sequence"/>
</dbReference>
<dbReference type="PRINTS" id="PR00722">
    <property type="entry name" value="CHYMOTRYPSIN"/>
</dbReference>
<comment type="similarity">
    <text evidence="1">Belongs to the peptidase S1 family.</text>
</comment>
<feature type="signal peptide" evidence="3">
    <location>
        <begin position="1"/>
        <end position="31"/>
    </location>
</feature>
<evidence type="ECO:0000259" key="4">
    <source>
        <dbReference type="PROSITE" id="PS50240"/>
    </source>
</evidence>
<evidence type="ECO:0000256" key="2">
    <source>
        <dbReference type="ARBA" id="ARBA00023157"/>
    </source>
</evidence>
<dbReference type="Gene3D" id="2.40.10.10">
    <property type="entry name" value="Trypsin-like serine proteases"/>
    <property type="match status" value="1"/>
</dbReference>
<name>A0A7W3ZDN2_9PSEU</name>
<accession>A0A7W3ZDN2</accession>
<dbReference type="EMBL" id="JACGZW010000010">
    <property type="protein sequence ID" value="MBB1157197.1"/>
    <property type="molecule type" value="Genomic_DNA"/>
</dbReference>
<evidence type="ECO:0000313" key="5">
    <source>
        <dbReference type="EMBL" id="MBB1157197.1"/>
    </source>
</evidence>